<dbReference type="GO" id="GO:0003677">
    <property type="term" value="F:DNA binding"/>
    <property type="evidence" value="ECO:0007669"/>
    <property type="project" value="InterPro"/>
</dbReference>
<keyword evidence="6" id="KW-1133">Transmembrane helix</keyword>
<reference evidence="10" key="1">
    <citation type="submission" date="2016-10" db="EMBL/GenBank/DDBJ databases">
        <authorList>
            <person name="Varghese N."/>
            <person name="Submissions S."/>
        </authorList>
    </citation>
    <scope>NUCLEOTIDE SEQUENCE [LARGE SCALE GENOMIC DNA]</scope>
    <source>
        <strain evidence="10">DSM 46838</strain>
    </source>
</reference>
<dbReference type="EMBL" id="FOND01000001">
    <property type="protein sequence ID" value="SFD96928.1"/>
    <property type="molecule type" value="Genomic_DNA"/>
</dbReference>
<evidence type="ECO:0000256" key="6">
    <source>
        <dbReference type="SAM" id="Phobius"/>
    </source>
</evidence>
<evidence type="ECO:0000256" key="2">
    <source>
        <dbReference type="ARBA" id="ARBA00022741"/>
    </source>
</evidence>
<feature type="domain" description="FHA" evidence="7">
    <location>
        <begin position="120"/>
        <end position="169"/>
    </location>
</feature>
<evidence type="ECO:0000313" key="9">
    <source>
        <dbReference type="EMBL" id="SFD96928.1"/>
    </source>
</evidence>
<dbReference type="Pfam" id="PF00498">
    <property type="entry name" value="FHA"/>
    <property type="match status" value="1"/>
</dbReference>
<protein>
    <submittedName>
        <fullName evidence="9">DNA segregation ATPase FtsK/SpoIIIE, S-DNA-T family</fullName>
    </submittedName>
</protein>
<dbReference type="InterPro" id="IPR027417">
    <property type="entry name" value="P-loop_NTPase"/>
</dbReference>
<gene>
    <name evidence="9" type="ORF">SAMN05216574_101477</name>
</gene>
<evidence type="ECO:0000313" key="10">
    <source>
        <dbReference type="Proteomes" id="UP000198589"/>
    </source>
</evidence>
<dbReference type="PROSITE" id="PS50901">
    <property type="entry name" value="FTSK"/>
    <property type="match status" value="2"/>
</dbReference>
<dbReference type="InterPro" id="IPR050206">
    <property type="entry name" value="FtsK/SpoIIIE/SftA"/>
</dbReference>
<dbReference type="SUPFAM" id="SSF49879">
    <property type="entry name" value="SMAD/FHA domain"/>
    <property type="match status" value="1"/>
</dbReference>
<dbReference type="SMART" id="SM00382">
    <property type="entry name" value="AAA"/>
    <property type="match status" value="3"/>
</dbReference>
<dbReference type="PANTHER" id="PTHR22683:SF1">
    <property type="entry name" value="TYPE VII SECRETION SYSTEM PROTEIN ESSC"/>
    <property type="match status" value="1"/>
</dbReference>
<feature type="region of interest" description="Disordered" evidence="5">
    <location>
        <begin position="902"/>
        <end position="932"/>
    </location>
</feature>
<feature type="domain" description="FtsK" evidence="8">
    <location>
        <begin position="953"/>
        <end position="1136"/>
    </location>
</feature>
<dbReference type="InterPro" id="IPR000253">
    <property type="entry name" value="FHA_dom"/>
</dbReference>
<dbReference type="PANTHER" id="PTHR22683">
    <property type="entry name" value="SPORULATION PROTEIN RELATED"/>
    <property type="match status" value="1"/>
</dbReference>
<evidence type="ECO:0000256" key="4">
    <source>
        <dbReference type="PROSITE-ProRule" id="PRU00289"/>
    </source>
</evidence>
<feature type="region of interest" description="Disordered" evidence="5">
    <location>
        <begin position="854"/>
        <end position="886"/>
    </location>
</feature>
<dbReference type="InterPro" id="IPR008984">
    <property type="entry name" value="SMAD_FHA_dom_sf"/>
</dbReference>
<proteinExistence type="predicted"/>
<dbReference type="STRING" id="1798228.SAMN05216574_101477"/>
<dbReference type="SUPFAM" id="SSF52540">
    <property type="entry name" value="P-loop containing nucleoside triphosphate hydrolases"/>
    <property type="match status" value="3"/>
</dbReference>
<keyword evidence="10" id="KW-1185">Reference proteome</keyword>
<evidence type="ECO:0000256" key="1">
    <source>
        <dbReference type="ARBA" id="ARBA00022553"/>
    </source>
</evidence>
<dbReference type="Pfam" id="PF01580">
    <property type="entry name" value="FtsK_SpoIIIE"/>
    <property type="match status" value="1"/>
</dbReference>
<keyword evidence="6" id="KW-0812">Transmembrane</keyword>
<feature type="region of interest" description="Disordered" evidence="5">
    <location>
        <begin position="1389"/>
        <end position="1427"/>
    </location>
</feature>
<evidence type="ECO:0000256" key="3">
    <source>
        <dbReference type="ARBA" id="ARBA00022840"/>
    </source>
</evidence>
<feature type="compositionally biased region" description="Low complexity" evidence="5">
    <location>
        <begin position="920"/>
        <end position="929"/>
    </location>
</feature>
<feature type="domain" description="FtsK" evidence="8">
    <location>
        <begin position="632"/>
        <end position="817"/>
    </location>
</feature>
<keyword evidence="6" id="KW-0472">Membrane</keyword>
<dbReference type="Gene3D" id="2.60.200.20">
    <property type="match status" value="1"/>
</dbReference>
<dbReference type="SMART" id="SM00240">
    <property type="entry name" value="FHA"/>
    <property type="match status" value="1"/>
</dbReference>
<dbReference type="RefSeq" id="WP_175527050.1">
    <property type="nucleotide sequence ID" value="NZ_FOND01000001.1"/>
</dbReference>
<dbReference type="InterPro" id="IPR003593">
    <property type="entry name" value="AAA+_ATPase"/>
</dbReference>
<sequence>MTDPSDRSAAGVAAARCWTLTGDPGTLDVEVVATRHHRLADVLPELTALLGRPVEGLWSGSTRLSDDTPLTAPALDHGAVLGAGRPTRERHPGGTSSALELHVVGGPDAGRWFPLGQGDHVIGRGGRARVRLHDPDVSRRHASVRVGSGSVTVADLSSTNGTRLDGAHLSGEPHEWPPGTVLRLGLSALVLTGPAAPATSPDQGTDGRRRVRPVLRMSTPTPDVDVAFPRPPAPAPRRRLAWIAVALPAVGGVAMAWLLDAPTFLFFALLSPVVALGTWISERWSGRRSGRREAAAHALEVGAAEARLGAALRADARTAEVTHPDLAALAVAARRRTAVLWSRSRDAEEALAVRIGSGPGPTRVFRIDGDGVRTRQTAPHLPVVVDLRATGGLAVVGPRGPATGALSAAVAQLCTLHAPGEVDLLVLVAADRLPDWAWTRWLPHLAPGAVHVLPPGHADDAPPPADGLPERLAALAAGRRADVDGRPDRRPGWLVIVVDGALDPRSAASLRSARAAGIVVLTSAGTPQDLAAGADAVLQLSGETGDTGILNRQGHPDRGGLTVDRLPATLAADLARDLGGLAPVETDSSLPHRVRLLDVVPTGDRPGDGGEIPVSWQRHRDRLVAPLGRTAHGPLVVDLCRQGPHALIAGTTGSGKSELLQTLIAGLALTHPPDRCSFLLVDYKGGAAFAEAAALPHTVGLVTDLDGRATARALRSLAAELTRRESILAEHGVADIAALPGSADLARLVIVVDEFAGLAEELPEFVPGLVAIAQRGRSLGVHLVLATQRPSGVVSPEIRANCSLRICLRTTDEAESRDVLGTAAAAHLPLDLPGRAWLRSGSGAPTALQVARVSGHAPPAGGTRPAARRWSWPLAGPPDEEHGPAGATDLGRLCTALTEHARRTGTPMPHRPWRPPLPDRLPAGTLTADGPPPGPGPAVLPLGLVDRPDLQTQEVLGLDLDDGGTWLAVGGPRSGRTTLLLTVLGEAVHRLGPDELHVHVLEAGAGLLATAAARHPHSGTVVGGEDALRTVRLVDRLAQEVANRRAGARATATPRILLLVDGIESISALLDEADPGRGSAHLLRVLRDGAAVGLTCVATADRAVPGGRLAAVARRRLVLPLPDRADYAVAGIANRDVPAHRHPGRALVGEEARECQLALPRAVATAGSGGSHGPGPLRIVELPADPRLPLPAPGRVPADPTAEGRLLLPIGPGGDEGQPLGVDLLRTGGLLVTGPAGSGRSSALAAFALHLASLPTPLLVLGRVGGPADGLVDAARLDPADDAGTAEWLAGLDGRPGVVLADDLGTPADAPALSRLGDGDHRRVVLLAAAHAGHLSAHYQGPVAALRRSRTGLLLCPGPGDADLLGVRLPRTAVPHRPGSGWLVTGAGMQRVQVARRQRPEPAPPPASDQRSSSADPISWRAYQASS</sequence>
<feature type="compositionally biased region" description="Low complexity" evidence="5">
    <location>
        <begin position="855"/>
        <end position="869"/>
    </location>
</feature>
<feature type="binding site" evidence="4">
    <location>
        <begin position="650"/>
        <end position="657"/>
    </location>
    <ligand>
        <name>ATP</name>
        <dbReference type="ChEBI" id="CHEBI:30616"/>
    </ligand>
</feature>
<organism evidence="9 10">
    <name type="scientific">Blastococcus tunisiensis</name>
    <dbReference type="NCBI Taxonomy" id="1798228"/>
    <lineage>
        <taxon>Bacteria</taxon>
        <taxon>Bacillati</taxon>
        <taxon>Actinomycetota</taxon>
        <taxon>Actinomycetes</taxon>
        <taxon>Geodermatophilales</taxon>
        <taxon>Geodermatophilaceae</taxon>
        <taxon>Blastococcus</taxon>
    </lineage>
</organism>
<evidence type="ECO:0000259" key="7">
    <source>
        <dbReference type="PROSITE" id="PS50006"/>
    </source>
</evidence>
<dbReference type="GO" id="GO:0005524">
    <property type="term" value="F:ATP binding"/>
    <property type="evidence" value="ECO:0007669"/>
    <property type="project" value="UniProtKB-UniRule"/>
</dbReference>
<keyword evidence="2 4" id="KW-0547">Nucleotide-binding</keyword>
<evidence type="ECO:0000259" key="8">
    <source>
        <dbReference type="PROSITE" id="PS50901"/>
    </source>
</evidence>
<evidence type="ECO:0000256" key="5">
    <source>
        <dbReference type="SAM" id="MobiDB-lite"/>
    </source>
</evidence>
<dbReference type="CDD" id="cd01127">
    <property type="entry name" value="TrwB_TraG_TraD_VirD4"/>
    <property type="match status" value="1"/>
</dbReference>
<keyword evidence="1" id="KW-0597">Phosphoprotein</keyword>
<dbReference type="CDD" id="cd00060">
    <property type="entry name" value="FHA"/>
    <property type="match status" value="1"/>
</dbReference>
<feature type="transmembrane region" description="Helical" evidence="6">
    <location>
        <begin position="240"/>
        <end position="258"/>
    </location>
</feature>
<name>A0A1I1WRC6_9ACTN</name>
<dbReference type="InterPro" id="IPR002543">
    <property type="entry name" value="FtsK_dom"/>
</dbReference>
<dbReference type="Gene3D" id="3.40.50.300">
    <property type="entry name" value="P-loop containing nucleotide triphosphate hydrolases"/>
    <property type="match status" value="4"/>
</dbReference>
<keyword evidence="3 4" id="KW-0067">ATP-binding</keyword>
<dbReference type="PROSITE" id="PS50006">
    <property type="entry name" value="FHA_DOMAIN"/>
    <property type="match status" value="1"/>
</dbReference>
<feature type="binding site" evidence="4">
    <location>
        <begin position="970"/>
        <end position="977"/>
    </location>
    <ligand>
        <name>ATP</name>
        <dbReference type="ChEBI" id="CHEBI:30616"/>
    </ligand>
</feature>
<dbReference type="Proteomes" id="UP000198589">
    <property type="component" value="Unassembled WGS sequence"/>
</dbReference>
<accession>A0A1I1WRC6</accession>